<gene>
    <name evidence="2" type="ORF">FJY68_07545</name>
</gene>
<evidence type="ECO:0000259" key="1">
    <source>
        <dbReference type="Pfam" id="PF13860"/>
    </source>
</evidence>
<evidence type="ECO:0000313" key="2">
    <source>
        <dbReference type="EMBL" id="MBM3331686.1"/>
    </source>
</evidence>
<evidence type="ECO:0000313" key="3">
    <source>
        <dbReference type="Proteomes" id="UP000779900"/>
    </source>
</evidence>
<name>A0A937XHF0_UNCW3</name>
<organism evidence="2 3">
    <name type="scientific">candidate division WOR-3 bacterium</name>
    <dbReference type="NCBI Taxonomy" id="2052148"/>
    <lineage>
        <taxon>Bacteria</taxon>
        <taxon>Bacteria division WOR-3</taxon>
    </lineage>
</organism>
<dbReference type="Proteomes" id="UP000779900">
    <property type="component" value="Unassembled WGS sequence"/>
</dbReference>
<feature type="domain" description="FlgD/Vpr Ig-like" evidence="1">
    <location>
        <begin position="2"/>
        <end position="44"/>
    </location>
</feature>
<reference evidence="2" key="1">
    <citation type="submission" date="2019-03" db="EMBL/GenBank/DDBJ databases">
        <title>Lake Tanganyika Metagenome-Assembled Genomes (MAGs).</title>
        <authorList>
            <person name="Tran P."/>
        </authorList>
    </citation>
    <scope>NUCLEOTIDE SEQUENCE</scope>
    <source>
        <strain evidence="2">K_DeepCast_150m_m2_040</strain>
    </source>
</reference>
<dbReference type="InterPro" id="IPR026444">
    <property type="entry name" value="Secre_tail"/>
</dbReference>
<proteinExistence type="predicted"/>
<dbReference type="NCBIfam" id="TIGR04183">
    <property type="entry name" value="Por_Secre_tail"/>
    <property type="match status" value="1"/>
</dbReference>
<dbReference type="AlphaFoldDB" id="A0A937XHF0"/>
<sequence length="62" mass="6972">MQVYDVTGRTVRTLANGHQQAGNYSVGWDAKDSRGRQVPRGVYFYRLDTPGFRAVKKAVVAR</sequence>
<dbReference type="InterPro" id="IPR025965">
    <property type="entry name" value="FlgD/Vpr_Ig-like"/>
</dbReference>
<dbReference type="Pfam" id="PF13860">
    <property type="entry name" value="FlgD_ig"/>
    <property type="match status" value="1"/>
</dbReference>
<comment type="caution">
    <text evidence="2">The sequence shown here is derived from an EMBL/GenBank/DDBJ whole genome shotgun (WGS) entry which is preliminary data.</text>
</comment>
<dbReference type="Gene3D" id="2.60.40.4070">
    <property type="match status" value="1"/>
</dbReference>
<dbReference type="EMBL" id="VGIR01000040">
    <property type="protein sequence ID" value="MBM3331686.1"/>
    <property type="molecule type" value="Genomic_DNA"/>
</dbReference>
<protein>
    <submittedName>
        <fullName evidence="2">T9SS type A sorting domain-containing protein</fullName>
    </submittedName>
</protein>
<accession>A0A937XHF0</accession>